<dbReference type="Pfam" id="PF04149">
    <property type="entry name" value="DUF397"/>
    <property type="match status" value="1"/>
</dbReference>
<gene>
    <name evidence="2" type="ORF">GTS_30070</name>
</gene>
<dbReference type="EMBL" id="BJFL01000013">
    <property type="protein sequence ID" value="GDY31374.1"/>
    <property type="molecule type" value="Genomic_DNA"/>
</dbReference>
<evidence type="ECO:0000313" key="2">
    <source>
        <dbReference type="EMBL" id="GDY31374.1"/>
    </source>
</evidence>
<protein>
    <submittedName>
        <fullName evidence="2">DUF397 domain-containing protein</fullName>
    </submittedName>
</protein>
<dbReference type="RefSeq" id="WP_225978423.1">
    <property type="nucleotide sequence ID" value="NZ_BJFL01000013.1"/>
</dbReference>
<comment type="caution">
    <text evidence="2">The sequence shown here is derived from an EMBL/GenBank/DDBJ whole genome shotgun (WGS) entry which is preliminary data.</text>
</comment>
<dbReference type="Proteomes" id="UP000298860">
    <property type="component" value="Unassembled WGS sequence"/>
</dbReference>
<keyword evidence="3" id="KW-1185">Reference proteome</keyword>
<feature type="domain" description="DUF397" evidence="1">
    <location>
        <begin position="19"/>
        <end position="69"/>
    </location>
</feature>
<accession>A0A4D4J796</accession>
<organism evidence="2 3">
    <name type="scientific">Gandjariella thermophila</name>
    <dbReference type="NCBI Taxonomy" id="1931992"/>
    <lineage>
        <taxon>Bacteria</taxon>
        <taxon>Bacillati</taxon>
        <taxon>Actinomycetota</taxon>
        <taxon>Actinomycetes</taxon>
        <taxon>Pseudonocardiales</taxon>
        <taxon>Pseudonocardiaceae</taxon>
        <taxon>Gandjariella</taxon>
    </lineage>
</organism>
<evidence type="ECO:0000259" key="1">
    <source>
        <dbReference type="Pfam" id="PF04149"/>
    </source>
</evidence>
<evidence type="ECO:0000313" key="3">
    <source>
        <dbReference type="Proteomes" id="UP000298860"/>
    </source>
</evidence>
<sequence length="76" mass="8039">MSNPGGTSLINSELTAALWRKSSRSTNQGACVEIAVFARLAAVRDSKNPAGPILTFESTRWVGFLTAAKAGRFDPA</sequence>
<proteinExistence type="predicted"/>
<reference evidence="3" key="1">
    <citation type="submission" date="2019-04" db="EMBL/GenBank/DDBJ databases">
        <title>Draft genome sequence of Pseudonocardiaceae bacterium SL3-2-4.</title>
        <authorList>
            <person name="Ningsih F."/>
            <person name="Yokota A."/>
            <person name="Sakai Y."/>
            <person name="Nanatani K."/>
            <person name="Yabe S."/>
            <person name="Oetari A."/>
            <person name="Sjamsuridzal W."/>
        </authorList>
    </citation>
    <scope>NUCLEOTIDE SEQUENCE [LARGE SCALE GENOMIC DNA]</scope>
    <source>
        <strain evidence="3">SL3-2-4</strain>
    </source>
</reference>
<dbReference type="InterPro" id="IPR007278">
    <property type="entry name" value="DUF397"/>
</dbReference>
<name>A0A4D4J796_9PSEU</name>
<dbReference type="AlphaFoldDB" id="A0A4D4J796"/>